<dbReference type="EMBL" id="JAVDZE010000007">
    <property type="protein sequence ID" value="MDV3104783.1"/>
    <property type="molecule type" value="Genomic_DNA"/>
</dbReference>
<feature type="transmembrane region" description="Helical" evidence="1">
    <location>
        <begin position="166"/>
        <end position="184"/>
    </location>
</feature>
<proteinExistence type="predicted"/>
<feature type="transmembrane region" description="Helical" evidence="1">
    <location>
        <begin position="123"/>
        <end position="146"/>
    </location>
</feature>
<comment type="caution">
    <text evidence="2">The sequence shown here is derived from an EMBL/GenBank/DDBJ whole genome shotgun (WGS) entry which is preliminary data.</text>
</comment>
<dbReference type="RefSeq" id="WP_315343427.1">
    <property type="nucleotide sequence ID" value="NZ_JAVDZE010000007.1"/>
</dbReference>
<evidence type="ECO:0000313" key="2">
    <source>
        <dbReference type="EMBL" id="MDV3104783.1"/>
    </source>
</evidence>
<keyword evidence="1" id="KW-0812">Transmembrane</keyword>
<sequence>MRKLPFTSSRARDRAKEYFVLLTLGFTIAVVFGAITALTASQRSLGIFESIGRSIAGKIDTQDRFHTFLSIYFNNLGVATSAYALGVLFGIVPWLIVMVNGFILGLVVALVISQGLMSPVQALLAIVPHGVFEIPAILLSATAGILLYRGTLKKEGLDLVYSSLRLYALSAGLLLLAAFIEAFVTPRVAGL</sequence>
<name>A0AAE4T4D4_9EURY</name>
<evidence type="ECO:0000313" key="3">
    <source>
        <dbReference type="Proteomes" id="UP001245683"/>
    </source>
</evidence>
<dbReference type="Proteomes" id="UP001245683">
    <property type="component" value="Unassembled WGS sequence"/>
</dbReference>
<organism evidence="2 3">
    <name type="scientific">Thermococcus waiotapuensis</name>
    <dbReference type="NCBI Taxonomy" id="90909"/>
    <lineage>
        <taxon>Archaea</taxon>
        <taxon>Methanobacteriati</taxon>
        <taxon>Methanobacteriota</taxon>
        <taxon>Thermococci</taxon>
        <taxon>Thermococcales</taxon>
        <taxon>Thermococcaceae</taxon>
        <taxon>Thermococcus</taxon>
    </lineage>
</organism>
<dbReference type="Pfam" id="PF01944">
    <property type="entry name" value="SpoIIM"/>
    <property type="match status" value="1"/>
</dbReference>
<keyword evidence="3" id="KW-1185">Reference proteome</keyword>
<feature type="transmembrane region" description="Helical" evidence="1">
    <location>
        <begin position="20"/>
        <end position="40"/>
    </location>
</feature>
<gene>
    <name evidence="2" type="ORF">RBI02_09600</name>
</gene>
<evidence type="ECO:0000256" key="1">
    <source>
        <dbReference type="SAM" id="Phobius"/>
    </source>
</evidence>
<keyword evidence="1" id="KW-0472">Membrane</keyword>
<feature type="transmembrane region" description="Helical" evidence="1">
    <location>
        <begin position="82"/>
        <end position="111"/>
    </location>
</feature>
<dbReference type="PANTHER" id="PTHR35337:SF1">
    <property type="entry name" value="SLR1478 PROTEIN"/>
    <property type="match status" value="1"/>
</dbReference>
<keyword evidence="1" id="KW-1133">Transmembrane helix</keyword>
<dbReference type="PANTHER" id="PTHR35337">
    <property type="entry name" value="SLR1478 PROTEIN"/>
    <property type="match status" value="1"/>
</dbReference>
<accession>A0AAE4T4D4</accession>
<protein>
    <submittedName>
        <fullName evidence="2">Stage II sporulation protein M</fullName>
    </submittedName>
</protein>
<dbReference type="AlphaFoldDB" id="A0AAE4T4D4"/>
<reference evidence="2 3" key="1">
    <citation type="submission" date="2023-08" db="EMBL/GenBank/DDBJ databases">
        <title>Draft genome sequence of Thermococcus waiotapuensis WT1T, a thermophilic sulphur-dependent archaeon from order Thermococcales.</title>
        <authorList>
            <person name="Manners S.H."/>
            <person name="Carere C.R."/>
            <person name="Dhami M.K."/>
            <person name="Dobson R.C.J."/>
            <person name="Stott M.B."/>
        </authorList>
    </citation>
    <scope>NUCLEOTIDE SEQUENCE [LARGE SCALE GENOMIC DNA]</scope>
    <source>
        <strain evidence="2 3">WT1</strain>
    </source>
</reference>
<dbReference type="InterPro" id="IPR002798">
    <property type="entry name" value="SpoIIM-like"/>
</dbReference>